<proteinExistence type="predicted"/>
<evidence type="ECO:0000313" key="1">
    <source>
        <dbReference type="EMBL" id="SFE64949.1"/>
    </source>
</evidence>
<dbReference type="AlphaFoldDB" id="A0A1I2C9D1"/>
<dbReference type="EMBL" id="FOMX01000017">
    <property type="protein sequence ID" value="SFE64949.1"/>
    <property type="molecule type" value="Genomic_DNA"/>
</dbReference>
<protein>
    <submittedName>
        <fullName evidence="1">Uncharacterized protein</fullName>
    </submittedName>
</protein>
<gene>
    <name evidence="1" type="ORF">SAMN02745121_04983</name>
</gene>
<evidence type="ECO:0000313" key="2">
    <source>
        <dbReference type="Proteomes" id="UP000199400"/>
    </source>
</evidence>
<organism evidence="1 2">
    <name type="scientific">Nannocystis exedens</name>
    <dbReference type="NCBI Taxonomy" id="54"/>
    <lineage>
        <taxon>Bacteria</taxon>
        <taxon>Pseudomonadati</taxon>
        <taxon>Myxococcota</taxon>
        <taxon>Polyangia</taxon>
        <taxon>Nannocystales</taxon>
        <taxon>Nannocystaceae</taxon>
        <taxon>Nannocystis</taxon>
    </lineage>
</organism>
<accession>A0A1I2C9D1</accession>
<sequence>MEKITVLFHAPVPVGHRVQVVWYECMQGGIFGGKMALLEHEPQIIDLVTGVEYVSDKLTGTSGEKQGGKPIAVGPGIDARAKPRYQLVGVVQRCRIIHHRTFGELEAQTELTIAPQAEP</sequence>
<reference evidence="2" key="1">
    <citation type="submission" date="2016-10" db="EMBL/GenBank/DDBJ databases">
        <authorList>
            <person name="Varghese N."/>
            <person name="Submissions S."/>
        </authorList>
    </citation>
    <scope>NUCLEOTIDE SEQUENCE [LARGE SCALE GENOMIC DNA]</scope>
    <source>
        <strain evidence="2">ATCC 25963</strain>
    </source>
</reference>
<name>A0A1I2C9D1_9BACT</name>
<dbReference type="Proteomes" id="UP000199400">
    <property type="component" value="Unassembled WGS sequence"/>
</dbReference>
<keyword evidence="2" id="KW-1185">Reference proteome</keyword>
<dbReference type="RefSeq" id="WP_096326779.1">
    <property type="nucleotide sequence ID" value="NZ_FOMX01000017.1"/>
</dbReference>